<dbReference type="EMBL" id="JASTZU010000058">
    <property type="protein sequence ID" value="MDL4842375.1"/>
    <property type="molecule type" value="Genomic_DNA"/>
</dbReference>
<gene>
    <name evidence="2" type="ORF">QQS35_18210</name>
</gene>
<accession>A0ABT7LAZ9</accession>
<keyword evidence="1" id="KW-1133">Transmembrane helix</keyword>
<name>A0ABT7LAZ9_9BACI</name>
<dbReference type="RefSeq" id="WP_285933649.1">
    <property type="nucleotide sequence ID" value="NZ_JASTZU010000058.1"/>
</dbReference>
<keyword evidence="1" id="KW-0472">Membrane</keyword>
<proteinExistence type="predicted"/>
<comment type="caution">
    <text evidence="2">The sequence shown here is derived from an EMBL/GenBank/DDBJ whole genome shotgun (WGS) entry which is preliminary data.</text>
</comment>
<keyword evidence="1" id="KW-0812">Transmembrane</keyword>
<protein>
    <submittedName>
        <fullName evidence="2">Uncharacterized protein</fullName>
    </submittedName>
</protein>
<feature type="transmembrane region" description="Helical" evidence="1">
    <location>
        <begin position="12"/>
        <end position="41"/>
    </location>
</feature>
<dbReference type="Proteomes" id="UP001235343">
    <property type="component" value="Unassembled WGS sequence"/>
</dbReference>
<keyword evidence="3" id="KW-1185">Reference proteome</keyword>
<reference evidence="2 3" key="1">
    <citation type="submission" date="2023-06" db="EMBL/GenBank/DDBJ databases">
        <title>Aquibacillus rhizosphaerae LR5S19.</title>
        <authorList>
            <person name="Sun J.-Q."/>
        </authorList>
    </citation>
    <scope>NUCLEOTIDE SEQUENCE [LARGE SCALE GENOMIC DNA]</scope>
    <source>
        <strain evidence="2 3">LR5S19</strain>
    </source>
</reference>
<evidence type="ECO:0000313" key="2">
    <source>
        <dbReference type="EMBL" id="MDL4842375.1"/>
    </source>
</evidence>
<organism evidence="2 3">
    <name type="scientific">Aquibacillus rhizosphaerae</name>
    <dbReference type="NCBI Taxonomy" id="3051431"/>
    <lineage>
        <taxon>Bacteria</taxon>
        <taxon>Bacillati</taxon>
        <taxon>Bacillota</taxon>
        <taxon>Bacilli</taxon>
        <taxon>Bacillales</taxon>
        <taxon>Bacillaceae</taxon>
        <taxon>Aquibacillus</taxon>
    </lineage>
</organism>
<evidence type="ECO:0000256" key="1">
    <source>
        <dbReference type="SAM" id="Phobius"/>
    </source>
</evidence>
<evidence type="ECO:0000313" key="3">
    <source>
        <dbReference type="Proteomes" id="UP001235343"/>
    </source>
</evidence>
<sequence>MKKIEWMIQLPSLILLLISLLLNYKTGSFISIAGVFLSLIIRQIRLHKYSYILGHPERHFYRRDRVSGSEAWDDVDQAETYERDFEEDKKITY</sequence>